<evidence type="ECO:0000256" key="1">
    <source>
        <dbReference type="SAM" id="MobiDB-lite"/>
    </source>
</evidence>
<proteinExistence type="predicted"/>
<name>A0A5B0RU43_PUCGR</name>
<dbReference type="EMBL" id="VDEP01000138">
    <property type="protein sequence ID" value="KAA1129107.1"/>
    <property type="molecule type" value="Genomic_DNA"/>
</dbReference>
<dbReference type="Proteomes" id="UP000325313">
    <property type="component" value="Unassembled WGS sequence"/>
</dbReference>
<accession>A0A5B0RU43</accession>
<organism evidence="2 3">
    <name type="scientific">Puccinia graminis f. sp. tritici</name>
    <dbReference type="NCBI Taxonomy" id="56615"/>
    <lineage>
        <taxon>Eukaryota</taxon>
        <taxon>Fungi</taxon>
        <taxon>Dikarya</taxon>
        <taxon>Basidiomycota</taxon>
        <taxon>Pucciniomycotina</taxon>
        <taxon>Pucciniomycetes</taxon>
        <taxon>Pucciniales</taxon>
        <taxon>Pucciniaceae</taxon>
        <taxon>Puccinia</taxon>
    </lineage>
</organism>
<evidence type="ECO:0000313" key="3">
    <source>
        <dbReference type="Proteomes" id="UP000325313"/>
    </source>
</evidence>
<sequence>MFHRKALAVGNANVKDPNELRDQQQIGPAFDLERQSLDNMNQEHRVNLDSRTCDHGKEIQDNKEVKTLEN</sequence>
<dbReference type="AlphaFoldDB" id="A0A5B0RU43"/>
<feature type="region of interest" description="Disordered" evidence="1">
    <location>
        <begin position="49"/>
        <end position="70"/>
    </location>
</feature>
<feature type="region of interest" description="Disordered" evidence="1">
    <location>
        <begin position="1"/>
        <end position="21"/>
    </location>
</feature>
<gene>
    <name evidence="2" type="ORF">PGTUg99_029683</name>
</gene>
<protein>
    <submittedName>
        <fullName evidence="2">Uncharacterized protein</fullName>
    </submittedName>
</protein>
<comment type="caution">
    <text evidence="2">The sequence shown here is derived from an EMBL/GenBank/DDBJ whole genome shotgun (WGS) entry which is preliminary data.</text>
</comment>
<evidence type="ECO:0000313" key="2">
    <source>
        <dbReference type="EMBL" id="KAA1129107.1"/>
    </source>
</evidence>
<reference evidence="2 3" key="1">
    <citation type="submission" date="2019-05" db="EMBL/GenBank/DDBJ databases">
        <title>Emergence of the Ug99 lineage of the wheat stem rust pathogen through somatic hybridization.</title>
        <authorList>
            <person name="Li F."/>
            <person name="Upadhyaya N.M."/>
            <person name="Sperschneider J."/>
            <person name="Matny O."/>
            <person name="Nguyen-Phuc H."/>
            <person name="Mago R."/>
            <person name="Raley C."/>
            <person name="Miller M.E."/>
            <person name="Silverstein K.A.T."/>
            <person name="Henningsen E."/>
            <person name="Hirsch C.D."/>
            <person name="Visser B."/>
            <person name="Pretorius Z.A."/>
            <person name="Steffenson B.J."/>
            <person name="Schwessinger B."/>
            <person name="Dodds P.N."/>
            <person name="Figueroa M."/>
        </authorList>
    </citation>
    <scope>NUCLEOTIDE SEQUENCE [LARGE SCALE GENOMIC DNA]</scope>
    <source>
        <strain evidence="2 3">Ug99</strain>
    </source>
</reference>